<dbReference type="SUPFAM" id="SSF55729">
    <property type="entry name" value="Acyl-CoA N-acyltransferases (Nat)"/>
    <property type="match status" value="1"/>
</dbReference>
<dbReference type="Proteomes" id="UP000028534">
    <property type="component" value="Unassembled WGS sequence"/>
</dbReference>
<dbReference type="Gene3D" id="3.40.630.30">
    <property type="match status" value="1"/>
</dbReference>
<protein>
    <submittedName>
        <fullName evidence="6">Putative acetyltransferase</fullName>
        <ecNumber evidence="6">2.3.1.-</ecNumber>
    </submittedName>
</protein>
<name>A0A084EU32_SPHYA</name>
<dbReference type="eggNOG" id="COG1247">
    <property type="taxonomic scope" value="Bacteria"/>
</dbReference>
<dbReference type="PANTHER" id="PTHR43072:SF23">
    <property type="entry name" value="UPF0039 PROTEIN C11D3.02C"/>
    <property type="match status" value="1"/>
</dbReference>
<evidence type="ECO:0000259" key="5">
    <source>
        <dbReference type="PROSITE" id="PS51186"/>
    </source>
</evidence>
<keyword evidence="2 6" id="KW-0012">Acyltransferase</keyword>
<proteinExistence type="predicted"/>
<gene>
    <name evidence="6" type="ORF">CP98_00152</name>
</gene>
<dbReference type="PROSITE" id="PS51186">
    <property type="entry name" value="GNAT"/>
    <property type="match status" value="1"/>
</dbReference>
<evidence type="ECO:0000313" key="6">
    <source>
        <dbReference type="EMBL" id="KEZ21474.1"/>
    </source>
</evidence>
<dbReference type="AlphaFoldDB" id="A0A084EU32"/>
<dbReference type="STRING" id="13690.AX777_06305"/>
<evidence type="ECO:0000256" key="4">
    <source>
        <dbReference type="ARBA" id="ARBA00051334"/>
    </source>
</evidence>
<dbReference type="CDD" id="cd04301">
    <property type="entry name" value="NAT_SF"/>
    <property type="match status" value="1"/>
</dbReference>
<dbReference type="Pfam" id="PF00583">
    <property type="entry name" value="Acetyltransf_1"/>
    <property type="match status" value="1"/>
</dbReference>
<dbReference type="GO" id="GO:0016747">
    <property type="term" value="F:acyltransferase activity, transferring groups other than amino-acyl groups"/>
    <property type="evidence" value="ECO:0007669"/>
    <property type="project" value="InterPro"/>
</dbReference>
<evidence type="ECO:0000256" key="3">
    <source>
        <dbReference type="ARBA" id="ARBA00050603"/>
    </source>
</evidence>
<evidence type="ECO:0000313" key="7">
    <source>
        <dbReference type="Proteomes" id="UP000028534"/>
    </source>
</evidence>
<dbReference type="EMBL" id="JGVR01000001">
    <property type="protein sequence ID" value="KEZ21474.1"/>
    <property type="molecule type" value="Genomic_DNA"/>
</dbReference>
<comment type="catalytic activity">
    <reaction evidence="3">
        <text>L-methionine sulfoximine + acetyl-CoA = N-acetyl-L-methionine sulfoximine + CoA + H(+)</text>
        <dbReference type="Rhea" id="RHEA:47660"/>
        <dbReference type="ChEBI" id="CHEBI:15378"/>
        <dbReference type="ChEBI" id="CHEBI:57287"/>
        <dbReference type="ChEBI" id="CHEBI:57288"/>
        <dbReference type="ChEBI" id="CHEBI:87826"/>
        <dbReference type="ChEBI" id="CHEBI:87827"/>
    </reaction>
</comment>
<accession>A0A084EU32</accession>
<evidence type="ECO:0000256" key="2">
    <source>
        <dbReference type="ARBA" id="ARBA00023315"/>
    </source>
</evidence>
<feature type="domain" description="N-acetyltransferase" evidence="5">
    <location>
        <begin position="1"/>
        <end position="164"/>
    </location>
</feature>
<reference evidence="6 7" key="1">
    <citation type="submission" date="2014-03" db="EMBL/GenBank/DDBJ databases">
        <title>Genome sequence of Sphingobium yanoikuyae B1.</title>
        <authorList>
            <person name="Gan H.M."/>
            <person name="Gan H.Y."/>
            <person name="Savka M.A."/>
        </authorList>
    </citation>
    <scope>NUCLEOTIDE SEQUENCE [LARGE SCALE GENOMIC DNA]</scope>
    <source>
        <strain evidence="6 7">B1</strain>
    </source>
</reference>
<dbReference type="FunFam" id="3.40.630.30:FF:000026">
    <property type="entry name" value="Phosphinothricin acetyltransferase"/>
    <property type="match status" value="1"/>
</dbReference>
<evidence type="ECO:0000256" key="1">
    <source>
        <dbReference type="ARBA" id="ARBA00022679"/>
    </source>
</evidence>
<comment type="catalytic activity">
    <reaction evidence="4">
        <text>L-methionine sulfone + acetyl-CoA = N-acetyl-L-methionine sulfone + CoA + H(+)</text>
        <dbReference type="Rhea" id="RHEA:47656"/>
        <dbReference type="ChEBI" id="CHEBI:15378"/>
        <dbReference type="ChEBI" id="CHEBI:57287"/>
        <dbReference type="ChEBI" id="CHEBI:57288"/>
        <dbReference type="ChEBI" id="CHEBI:87824"/>
        <dbReference type="ChEBI" id="CHEBI:87825"/>
    </reaction>
</comment>
<keyword evidence="1 6" id="KW-0808">Transferase</keyword>
<dbReference type="InterPro" id="IPR016181">
    <property type="entry name" value="Acyl_CoA_acyltransferase"/>
</dbReference>
<dbReference type="PATRIC" id="fig|13690.10.peg.154"/>
<dbReference type="EC" id="2.3.1.-" evidence="6"/>
<dbReference type="PANTHER" id="PTHR43072">
    <property type="entry name" value="N-ACETYLTRANSFERASE"/>
    <property type="match status" value="1"/>
</dbReference>
<dbReference type="RefSeq" id="WP_037515984.1">
    <property type="nucleotide sequence ID" value="NZ_JGVR01000001.1"/>
</dbReference>
<dbReference type="InterPro" id="IPR000182">
    <property type="entry name" value="GNAT_dom"/>
</dbReference>
<sequence>MTIRDAGPADAPAIAAIYNDAVVNTTAIWNEHQVDAADRLAWLTERQGQGYPVLVAVDALGGVVGYASFGDWRAWDGYRNTVEHSVYVRADQRGAGIGKALMLALIDRACAIGKHVMVAGIEAGNIGSIRLHEQLGFTQVGLLPQVGMKLGRWLDLAFLQLTLDARATPGTSLID</sequence>
<organism evidence="6 7">
    <name type="scientific">Sphingobium yanoikuyae</name>
    <name type="common">Sphingomonas yanoikuyae</name>
    <dbReference type="NCBI Taxonomy" id="13690"/>
    <lineage>
        <taxon>Bacteria</taxon>
        <taxon>Pseudomonadati</taxon>
        <taxon>Pseudomonadota</taxon>
        <taxon>Alphaproteobacteria</taxon>
        <taxon>Sphingomonadales</taxon>
        <taxon>Sphingomonadaceae</taxon>
        <taxon>Sphingobium</taxon>
    </lineage>
</organism>
<comment type="caution">
    <text evidence="6">The sequence shown here is derived from an EMBL/GenBank/DDBJ whole genome shotgun (WGS) entry which is preliminary data.</text>
</comment>